<reference evidence="2 3" key="1">
    <citation type="journal article" date="2017" name="Nature">
        <title>The Apostasia genome and the evolution of orchids.</title>
        <authorList>
            <person name="Zhang G.Q."/>
            <person name="Liu K.W."/>
            <person name="Li Z."/>
            <person name="Lohaus R."/>
            <person name="Hsiao Y.Y."/>
            <person name="Niu S.C."/>
            <person name="Wang J.Y."/>
            <person name="Lin Y.C."/>
            <person name="Xu Q."/>
            <person name="Chen L.J."/>
            <person name="Yoshida K."/>
            <person name="Fujiwara S."/>
            <person name="Wang Z.W."/>
            <person name="Zhang Y.Q."/>
            <person name="Mitsuda N."/>
            <person name="Wang M."/>
            <person name="Liu G.H."/>
            <person name="Pecoraro L."/>
            <person name="Huang H.X."/>
            <person name="Xiao X.J."/>
            <person name="Lin M."/>
            <person name="Wu X.Y."/>
            <person name="Wu W.L."/>
            <person name="Chen Y.Y."/>
            <person name="Chang S.B."/>
            <person name="Sakamoto S."/>
            <person name="Ohme-Takagi M."/>
            <person name="Yagi M."/>
            <person name="Zeng S.J."/>
            <person name="Shen C.Y."/>
            <person name="Yeh C.M."/>
            <person name="Luo Y.B."/>
            <person name="Tsai W.C."/>
            <person name="Van de Peer Y."/>
            <person name="Liu Z.J."/>
        </authorList>
    </citation>
    <scope>NUCLEOTIDE SEQUENCE [LARGE SCALE GENOMIC DNA]</scope>
    <source>
        <strain evidence="3">cv. Shenzhen</strain>
        <tissue evidence="2">Stem</tissue>
    </source>
</reference>
<dbReference type="PANTHER" id="PTHR31446:SF29">
    <property type="entry name" value="ACID PHOSPHATASE_VANADIUM-DEPENDENT HALOPEROXIDASE-RELATED PROTEIN"/>
    <property type="match status" value="1"/>
</dbReference>
<evidence type="ECO:0000256" key="1">
    <source>
        <dbReference type="SAM" id="Phobius"/>
    </source>
</evidence>
<dbReference type="Pfam" id="PF02681">
    <property type="entry name" value="DUF212"/>
    <property type="match status" value="1"/>
</dbReference>
<keyword evidence="1" id="KW-0472">Membrane</keyword>
<keyword evidence="1" id="KW-1133">Transmembrane helix</keyword>
<dbReference type="OrthoDB" id="1716650at2759"/>
<dbReference type="InterPro" id="IPR003832">
    <property type="entry name" value="DUF212"/>
</dbReference>
<feature type="transmembrane region" description="Helical" evidence="1">
    <location>
        <begin position="139"/>
        <end position="160"/>
    </location>
</feature>
<accession>A0A2I0ACR2</accession>
<organism evidence="2 3">
    <name type="scientific">Apostasia shenzhenica</name>
    <dbReference type="NCBI Taxonomy" id="1088818"/>
    <lineage>
        <taxon>Eukaryota</taxon>
        <taxon>Viridiplantae</taxon>
        <taxon>Streptophyta</taxon>
        <taxon>Embryophyta</taxon>
        <taxon>Tracheophyta</taxon>
        <taxon>Spermatophyta</taxon>
        <taxon>Magnoliopsida</taxon>
        <taxon>Liliopsida</taxon>
        <taxon>Asparagales</taxon>
        <taxon>Orchidaceae</taxon>
        <taxon>Apostasioideae</taxon>
        <taxon>Apostasia</taxon>
    </lineage>
</organism>
<name>A0A2I0ACR2_9ASPA</name>
<gene>
    <name evidence="2" type="ORF">AXF42_Ash010068</name>
</gene>
<dbReference type="STRING" id="1088818.A0A2I0ACR2"/>
<dbReference type="PANTHER" id="PTHR31446">
    <property type="entry name" value="ACID PHOSPHATASE/VANADIUM-DEPENDENT HALOPEROXIDASE-RELATED PROTEIN"/>
    <property type="match status" value="1"/>
</dbReference>
<keyword evidence="3" id="KW-1185">Reference proteome</keyword>
<feature type="transmembrane region" description="Helical" evidence="1">
    <location>
        <begin position="268"/>
        <end position="289"/>
    </location>
</feature>
<feature type="transmembrane region" description="Helical" evidence="1">
    <location>
        <begin position="199"/>
        <end position="216"/>
    </location>
</feature>
<evidence type="ECO:0008006" key="4">
    <source>
        <dbReference type="Google" id="ProtNLM"/>
    </source>
</evidence>
<dbReference type="Proteomes" id="UP000236161">
    <property type="component" value="Unassembled WGS sequence"/>
</dbReference>
<keyword evidence="1" id="KW-0812">Transmembrane</keyword>
<dbReference type="EMBL" id="KZ451999">
    <property type="protein sequence ID" value="PKA53338.1"/>
    <property type="molecule type" value="Genomic_DNA"/>
</dbReference>
<protein>
    <recommendedName>
        <fullName evidence="4">Membrane protein YuiD</fullName>
    </recommendedName>
</protein>
<sequence>MAAASLKPFFAQISVLIPSCPNRRRIIGVSPLGSCSNPQIPPKNPPISLPDAQSSKSSAFGELESRADAPTCLVLPVLNSVGGFVRSCVRGGAAGGEHFDGDYVCGGSIGTLLMSTTAAAVSKARASPFLCTLTANPTFVSGFLAWAVAQMIKVALNFFVERRFDLGILFSCGGMPSSHSSLCMALTASVAFWHGVGDSLFPVCLGFSLIVMYDAIGVRRHAGMQAEYCKLRSVCIYLWSYIPFQVLNKIVEDLFQGHPMRQRKLKEILGHTPLQVVAGALLGILVAYVCCQNYVAI</sequence>
<proteinExistence type="predicted"/>
<feature type="transmembrane region" description="Helical" evidence="1">
    <location>
        <begin position="167"/>
        <end position="193"/>
    </location>
</feature>
<dbReference type="AlphaFoldDB" id="A0A2I0ACR2"/>
<evidence type="ECO:0000313" key="3">
    <source>
        <dbReference type="Proteomes" id="UP000236161"/>
    </source>
</evidence>
<evidence type="ECO:0000313" key="2">
    <source>
        <dbReference type="EMBL" id="PKA53338.1"/>
    </source>
</evidence>